<dbReference type="NCBIfam" id="TIGR00083">
    <property type="entry name" value="ribF"/>
    <property type="match status" value="1"/>
</dbReference>
<dbReference type="GO" id="GO:0009398">
    <property type="term" value="P:FMN biosynthetic process"/>
    <property type="evidence" value="ECO:0007669"/>
    <property type="project" value="UniProtKB-UniRule"/>
</dbReference>
<dbReference type="FunFam" id="3.40.50.620:FF:000021">
    <property type="entry name" value="Riboflavin biosynthesis protein"/>
    <property type="match status" value="1"/>
</dbReference>
<evidence type="ECO:0000256" key="9">
    <source>
        <dbReference type="ARBA" id="ARBA00022777"/>
    </source>
</evidence>
<dbReference type="STRING" id="1123037.GCA_000425305_02543"/>
<keyword evidence="8 15" id="KW-0547">Nucleotide-binding</keyword>
<dbReference type="Pfam" id="PF06574">
    <property type="entry name" value="FAD_syn"/>
    <property type="match status" value="1"/>
</dbReference>
<dbReference type="GO" id="GO:0009231">
    <property type="term" value="P:riboflavin biosynthetic process"/>
    <property type="evidence" value="ECO:0007669"/>
    <property type="project" value="InterPro"/>
</dbReference>
<comment type="pathway">
    <text evidence="3 15">Cofactor biosynthesis; FMN biosynthesis; FMN from riboflavin (ATP route): step 1/1.</text>
</comment>
<accession>A0A5C7BC00</accession>
<keyword evidence="18" id="KW-1185">Reference proteome</keyword>
<keyword evidence="4 15" id="KW-0285">Flavoprotein</keyword>
<dbReference type="EMBL" id="VOSB01000019">
    <property type="protein sequence ID" value="TXE16323.1"/>
    <property type="molecule type" value="Genomic_DNA"/>
</dbReference>
<dbReference type="UniPathway" id="UPA00277">
    <property type="reaction ID" value="UER00407"/>
</dbReference>
<evidence type="ECO:0000256" key="3">
    <source>
        <dbReference type="ARBA" id="ARBA00005201"/>
    </source>
</evidence>
<dbReference type="GO" id="GO:0005524">
    <property type="term" value="F:ATP binding"/>
    <property type="evidence" value="ECO:0007669"/>
    <property type="project" value="UniProtKB-UniRule"/>
</dbReference>
<dbReference type="InterPro" id="IPR002606">
    <property type="entry name" value="Riboflavin_kinase_bac"/>
</dbReference>
<dbReference type="NCBIfam" id="TIGR00125">
    <property type="entry name" value="cyt_tran_rel"/>
    <property type="match status" value="1"/>
</dbReference>
<evidence type="ECO:0000256" key="5">
    <source>
        <dbReference type="ARBA" id="ARBA00022643"/>
    </source>
</evidence>
<dbReference type="InterPro" id="IPR014729">
    <property type="entry name" value="Rossmann-like_a/b/a_fold"/>
</dbReference>
<dbReference type="NCBIfam" id="NF004162">
    <property type="entry name" value="PRK05627.1-5"/>
    <property type="match status" value="1"/>
</dbReference>
<dbReference type="Pfam" id="PF01687">
    <property type="entry name" value="Flavokinase"/>
    <property type="match status" value="1"/>
</dbReference>
<organism evidence="17 18">
    <name type="scientific">Psychroserpens burtonensis</name>
    <dbReference type="NCBI Taxonomy" id="49278"/>
    <lineage>
        <taxon>Bacteria</taxon>
        <taxon>Pseudomonadati</taxon>
        <taxon>Bacteroidota</taxon>
        <taxon>Flavobacteriia</taxon>
        <taxon>Flavobacteriales</taxon>
        <taxon>Flavobacteriaceae</taxon>
        <taxon>Psychroserpens</taxon>
    </lineage>
</organism>
<protein>
    <recommendedName>
        <fullName evidence="15">Riboflavin biosynthesis protein</fullName>
    </recommendedName>
    <domain>
        <recommendedName>
            <fullName evidence="15">Riboflavin kinase</fullName>
            <ecNumber evidence="15">2.7.1.26</ecNumber>
        </recommendedName>
        <alternativeName>
            <fullName evidence="15">Flavokinase</fullName>
        </alternativeName>
    </domain>
    <domain>
        <recommendedName>
            <fullName evidence="15">FMN adenylyltransferase</fullName>
            <ecNumber evidence="15">2.7.7.2</ecNumber>
        </recommendedName>
        <alternativeName>
            <fullName evidence="15">FAD pyrophosphorylase</fullName>
        </alternativeName>
        <alternativeName>
            <fullName evidence="15">FAD synthase</fullName>
        </alternativeName>
    </domain>
</protein>
<evidence type="ECO:0000256" key="12">
    <source>
        <dbReference type="ARBA" id="ARBA00023268"/>
    </source>
</evidence>
<keyword evidence="11 15" id="KW-0067">ATP-binding</keyword>
<dbReference type="SUPFAM" id="SSF52374">
    <property type="entry name" value="Nucleotidylyl transferase"/>
    <property type="match status" value="1"/>
</dbReference>
<dbReference type="GO" id="GO:0003919">
    <property type="term" value="F:FMN adenylyltransferase activity"/>
    <property type="evidence" value="ECO:0007669"/>
    <property type="project" value="UniProtKB-UniRule"/>
</dbReference>
<evidence type="ECO:0000256" key="10">
    <source>
        <dbReference type="ARBA" id="ARBA00022827"/>
    </source>
</evidence>
<name>A0A5C7BC00_9FLAO</name>
<dbReference type="Gene3D" id="2.40.30.30">
    <property type="entry name" value="Riboflavin kinase-like"/>
    <property type="match status" value="1"/>
</dbReference>
<reference evidence="17 18" key="1">
    <citation type="submission" date="2019-08" db="EMBL/GenBank/DDBJ databases">
        <title>Genome of Psychroserpens burtonensis ACAM 167.</title>
        <authorList>
            <person name="Bowman J.P."/>
        </authorList>
    </citation>
    <scope>NUCLEOTIDE SEQUENCE [LARGE SCALE GENOMIC DNA]</scope>
    <source>
        <strain evidence="17 18">ACAM 167</strain>
    </source>
</reference>
<evidence type="ECO:0000256" key="13">
    <source>
        <dbReference type="ARBA" id="ARBA00047880"/>
    </source>
</evidence>
<dbReference type="GO" id="GO:0006747">
    <property type="term" value="P:FAD biosynthetic process"/>
    <property type="evidence" value="ECO:0007669"/>
    <property type="project" value="UniProtKB-UniRule"/>
</dbReference>
<comment type="catalytic activity">
    <reaction evidence="14 15">
        <text>FMN + ATP + H(+) = FAD + diphosphate</text>
        <dbReference type="Rhea" id="RHEA:17237"/>
        <dbReference type="ChEBI" id="CHEBI:15378"/>
        <dbReference type="ChEBI" id="CHEBI:30616"/>
        <dbReference type="ChEBI" id="CHEBI:33019"/>
        <dbReference type="ChEBI" id="CHEBI:57692"/>
        <dbReference type="ChEBI" id="CHEBI:58210"/>
        <dbReference type="EC" id="2.7.7.2"/>
    </reaction>
</comment>
<dbReference type="UniPathway" id="UPA00276">
    <property type="reaction ID" value="UER00406"/>
</dbReference>
<evidence type="ECO:0000256" key="2">
    <source>
        <dbReference type="ARBA" id="ARBA00004726"/>
    </source>
</evidence>
<evidence type="ECO:0000256" key="6">
    <source>
        <dbReference type="ARBA" id="ARBA00022679"/>
    </source>
</evidence>
<evidence type="ECO:0000313" key="18">
    <source>
        <dbReference type="Proteomes" id="UP000321938"/>
    </source>
</evidence>
<comment type="catalytic activity">
    <reaction evidence="13 15">
        <text>riboflavin + ATP = FMN + ADP + H(+)</text>
        <dbReference type="Rhea" id="RHEA:14357"/>
        <dbReference type="ChEBI" id="CHEBI:15378"/>
        <dbReference type="ChEBI" id="CHEBI:30616"/>
        <dbReference type="ChEBI" id="CHEBI:57986"/>
        <dbReference type="ChEBI" id="CHEBI:58210"/>
        <dbReference type="ChEBI" id="CHEBI:456216"/>
        <dbReference type="EC" id="2.7.1.26"/>
    </reaction>
</comment>
<comment type="similarity">
    <text evidence="15">Belongs to the ribF family.</text>
</comment>
<evidence type="ECO:0000256" key="8">
    <source>
        <dbReference type="ARBA" id="ARBA00022741"/>
    </source>
</evidence>
<dbReference type="CDD" id="cd02064">
    <property type="entry name" value="FAD_synthetase_N"/>
    <property type="match status" value="1"/>
</dbReference>
<dbReference type="InterPro" id="IPR023465">
    <property type="entry name" value="Riboflavin_kinase_dom_sf"/>
</dbReference>
<dbReference type="NCBIfam" id="NF004160">
    <property type="entry name" value="PRK05627.1-3"/>
    <property type="match status" value="1"/>
</dbReference>
<evidence type="ECO:0000256" key="14">
    <source>
        <dbReference type="ARBA" id="ARBA00049494"/>
    </source>
</evidence>
<keyword evidence="10 15" id="KW-0274">FAD</keyword>
<keyword evidence="9 15" id="KW-0418">Kinase</keyword>
<gene>
    <name evidence="17" type="ORF">ES692_13145</name>
</gene>
<dbReference type="SMART" id="SM00904">
    <property type="entry name" value="Flavokinase"/>
    <property type="match status" value="1"/>
</dbReference>
<dbReference type="InterPro" id="IPR015864">
    <property type="entry name" value="FAD_synthase"/>
</dbReference>
<dbReference type="EC" id="2.7.7.2" evidence="15"/>
<keyword evidence="12" id="KW-0511">Multifunctional enzyme</keyword>
<dbReference type="InterPro" id="IPR004821">
    <property type="entry name" value="Cyt_trans-like"/>
</dbReference>
<evidence type="ECO:0000256" key="11">
    <source>
        <dbReference type="ARBA" id="ARBA00022840"/>
    </source>
</evidence>
<dbReference type="AlphaFoldDB" id="A0A5C7BC00"/>
<dbReference type="PANTHER" id="PTHR22749">
    <property type="entry name" value="RIBOFLAVIN KINASE/FMN ADENYLYLTRANSFERASE"/>
    <property type="match status" value="1"/>
</dbReference>
<dbReference type="InterPro" id="IPR023468">
    <property type="entry name" value="Riboflavin_kinase"/>
</dbReference>
<dbReference type="GO" id="GO:0008531">
    <property type="term" value="F:riboflavin kinase activity"/>
    <property type="evidence" value="ECO:0007669"/>
    <property type="project" value="UniProtKB-UniRule"/>
</dbReference>
<dbReference type="SUPFAM" id="SSF82114">
    <property type="entry name" value="Riboflavin kinase-like"/>
    <property type="match status" value="1"/>
</dbReference>
<evidence type="ECO:0000259" key="16">
    <source>
        <dbReference type="SMART" id="SM00904"/>
    </source>
</evidence>
<sequence length="302" mass="34472">MKHKSPSIITIGTFDGVHIGHQKIIERLVKTGKEKHLKSIVLTFFPHPRMVLQPNFDIKLLHSIDERQEVLSQFGLDDVVITKFTKEFANLSAEDYVKQILVDELNAKHIIIGYDHHFGKNRTANIDDLKIYGKKYGFTVEEISAQDIEDVAVSSTKIRQSLLEGDIETANSYLGYPYFISGKVIKGKGIGKTLNFPTANIDPQETYKLIPKDGVYVVKSVMDGVTVFGMMNIGKNPTFEGEKQSIEVHFFDLNKDLYDKIIKVEILNHLRNECKFETVTLLKAQLQNDKINAVKYIEKYYE</sequence>
<feature type="domain" description="Riboflavin kinase" evidence="16">
    <location>
        <begin position="173"/>
        <end position="298"/>
    </location>
</feature>
<comment type="caution">
    <text evidence="17">The sequence shown here is derived from an EMBL/GenBank/DDBJ whole genome shotgun (WGS) entry which is preliminary data.</text>
</comment>
<dbReference type="InterPro" id="IPR015865">
    <property type="entry name" value="Riboflavin_kinase_bac/euk"/>
</dbReference>
<comment type="pathway">
    <text evidence="2 15">Cofactor biosynthesis; FAD biosynthesis; FAD from FMN: step 1/1.</text>
</comment>
<dbReference type="PIRSF" id="PIRSF004491">
    <property type="entry name" value="FAD_Synth"/>
    <property type="match status" value="1"/>
</dbReference>
<dbReference type="PANTHER" id="PTHR22749:SF6">
    <property type="entry name" value="RIBOFLAVIN KINASE"/>
    <property type="match status" value="1"/>
</dbReference>
<comment type="function">
    <text evidence="1">Catalyzes the phosphorylation of riboflavin to FMN followed by the adenylation of FMN to FAD.</text>
</comment>
<evidence type="ECO:0000256" key="15">
    <source>
        <dbReference type="PIRNR" id="PIRNR004491"/>
    </source>
</evidence>
<dbReference type="Proteomes" id="UP000321938">
    <property type="component" value="Unassembled WGS sequence"/>
</dbReference>
<dbReference type="Gene3D" id="3.40.50.620">
    <property type="entry name" value="HUPs"/>
    <property type="match status" value="1"/>
</dbReference>
<dbReference type="OrthoDB" id="9803667at2"/>
<evidence type="ECO:0000313" key="17">
    <source>
        <dbReference type="EMBL" id="TXE16323.1"/>
    </source>
</evidence>
<evidence type="ECO:0000256" key="4">
    <source>
        <dbReference type="ARBA" id="ARBA00022630"/>
    </source>
</evidence>
<keyword evidence="5 15" id="KW-0288">FMN</keyword>
<evidence type="ECO:0000256" key="7">
    <source>
        <dbReference type="ARBA" id="ARBA00022695"/>
    </source>
</evidence>
<dbReference type="EC" id="2.7.1.26" evidence="15"/>
<keyword evidence="6 15" id="KW-0808">Transferase</keyword>
<proteinExistence type="inferred from homology"/>
<keyword evidence="7 15" id="KW-0548">Nucleotidyltransferase</keyword>
<evidence type="ECO:0000256" key="1">
    <source>
        <dbReference type="ARBA" id="ARBA00002121"/>
    </source>
</evidence>